<dbReference type="Pfam" id="PF19735">
    <property type="entry name" value="DUF6225"/>
    <property type="match status" value="1"/>
</dbReference>
<protein>
    <submittedName>
        <fullName evidence="1">Uncharacterized protein</fullName>
    </submittedName>
</protein>
<organism evidence="1 2">
    <name type="scientific">Nocardiopsis metallicus</name>
    <dbReference type="NCBI Taxonomy" id="179819"/>
    <lineage>
        <taxon>Bacteria</taxon>
        <taxon>Bacillati</taxon>
        <taxon>Actinomycetota</taxon>
        <taxon>Actinomycetes</taxon>
        <taxon>Streptosporangiales</taxon>
        <taxon>Nocardiopsidaceae</taxon>
        <taxon>Nocardiopsis</taxon>
    </lineage>
</organism>
<sequence length="94" mass="10287">MNETSQPLTVGDLRRALADLPDDAPVRALIDPDDETNVVDFLVVTSALTDQIVTDWGAPSHLVYEGLPYLQLNTRIESDAEARVLRAPATTKEV</sequence>
<reference evidence="1 2" key="1">
    <citation type="submission" date="2020-08" db="EMBL/GenBank/DDBJ databases">
        <title>Sequencing the genomes of 1000 actinobacteria strains.</title>
        <authorList>
            <person name="Klenk H.-P."/>
        </authorList>
    </citation>
    <scope>NUCLEOTIDE SEQUENCE [LARGE SCALE GENOMIC DNA]</scope>
    <source>
        <strain evidence="1 2">DSM 44598</strain>
    </source>
</reference>
<accession>A0A840WFN3</accession>
<gene>
    <name evidence="1" type="ORF">HNR07_007009</name>
</gene>
<dbReference type="EMBL" id="JACHDO010000002">
    <property type="protein sequence ID" value="MBB5495790.1"/>
    <property type="molecule type" value="Genomic_DNA"/>
</dbReference>
<evidence type="ECO:0000313" key="1">
    <source>
        <dbReference type="EMBL" id="MBB5495790.1"/>
    </source>
</evidence>
<evidence type="ECO:0000313" key="2">
    <source>
        <dbReference type="Proteomes" id="UP000579647"/>
    </source>
</evidence>
<dbReference type="AlphaFoldDB" id="A0A840WFN3"/>
<name>A0A840WFN3_9ACTN</name>
<keyword evidence="2" id="KW-1185">Reference proteome</keyword>
<proteinExistence type="predicted"/>
<dbReference type="RefSeq" id="WP_184373172.1">
    <property type="nucleotide sequence ID" value="NZ_JACHDO010000002.1"/>
</dbReference>
<dbReference type="Proteomes" id="UP000579647">
    <property type="component" value="Unassembled WGS sequence"/>
</dbReference>
<dbReference type="InterPro" id="IPR045772">
    <property type="entry name" value="DUF6225"/>
</dbReference>
<comment type="caution">
    <text evidence="1">The sequence shown here is derived from an EMBL/GenBank/DDBJ whole genome shotgun (WGS) entry which is preliminary data.</text>
</comment>